<feature type="transmembrane region" description="Helical" evidence="1">
    <location>
        <begin position="49"/>
        <end position="70"/>
    </location>
</feature>
<dbReference type="AlphaFoldDB" id="A0A4S8KUF2"/>
<dbReference type="InterPro" id="IPR045339">
    <property type="entry name" value="DUF6534"/>
</dbReference>
<evidence type="ECO:0000313" key="3">
    <source>
        <dbReference type="EMBL" id="THU79393.1"/>
    </source>
</evidence>
<accession>A0A4S8KUF2</accession>
<proteinExistence type="predicted"/>
<feature type="transmembrane region" description="Helical" evidence="1">
    <location>
        <begin position="226"/>
        <end position="250"/>
    </location>
</feature>
<reference evidence="3 4" key="1">
    <citation type="journal article" date="2019" name="Nat. Ecol. Evol.">
        <title>Megaphylogeny resolves global patterns of mushroom evolution.</title>
        <authorList>
            <person name="Varga T."/>
            <person name="Krizsan K."/>
            <person name="Foldi C."/>
            <person name="Dima B."/>
            <person name="Sanchez-Garcia M."/>
            <person name="Sanchez-Ramirez S."/>
            <person name="Szollosi G.J."/>
            <person name="Szarkandi J.G."/>
            <person name="Papp V."/>
            <person name="Albert L."/>
            <person name="Andreopoulos W."/>
            <person name="Angelini C."/>
            <person name="Antonin V."/>
            <person name="Barry K.W."/>
            <person name="Bougher N.L."/>
            <person name="Buchanan P."/>
            <person name="Buyck B."/>
            <person name="Bense V."/>
            <person name="Catcheside P."/>
            <person name="Chovatia M."/>
            <person name="Cooper J."/>
            <person name="Damon W."/>
            <person name="Desjardin D."/>
            <person name="Finy P."/>
            <person name="Geml J."/>
            <person name="Haridas S."/>
            <person name="Hughes K."/>
            <person name="Justo A."/>
            <person name="Karasinski D."/>
            <person name="Kautmanova I."/>
            <person name="Kiss B."/>
            <person name="Kocsube S."/>
            <person name="Kotiranta H."/>
            <person name="LaButti K.M."/>
            <person name="Lechner B.E."/>
            <person name="Liimatainen K."/>
            <person name="Lipzen A."/>
            <person name="Lukacs Z."/>
            <person name="Mihaltcheva S."/>
            <person name="Morgado L.N."/>
            <person name="Niskanen T."/>
            <person name="Noordeloos M.E."/>
            <person name="Ohm R.A."/>
            <person name="Ortiz-Santana B."/>
            <person name="Ovrebo C."/>
            <person name="Racz N."/>
            <person name="Riley R."/>
            <person name="Savchenko A."/>
            <person name="Shiryaev A."/>
            <person name="Soop K."/>
            <person name="Spirin V."/>
            <person name="Szebenyi C."/>
            <person name="Tomsovsky M."/>
            <person name="Tulloss R.E."/>
            <person name="Uehling J."/>
            <person name="Grigoriev I.V."/>
            <person name="Vagvolgyi C."/>
            <person name="Papp T."/>
            <person name="Martin F.M."/>
            <person name="Miettinen O."/>
            <person name="Hibbett D.S."/>
            <person name="Nagy L.G."/>
        </authorList>
    </citation>
    <scope>NUCLEOTIDE SEQUENCE [LARGE SCALE GENOMIC DNA]</scope>
    <source>
        <strain evidence="3 4">CBS 962.96</strain>
    </source>
</reference>
<dbReference type="OrthoDB" id="2993818at2759"/>
<organism evidence="3 4">
    <name type="scientific">Dendrothele bispora (strain CBS 962.96)</name>
    <dbReference type="NCBI Taxonomy" id="1314807"/>
    <lineage>
        <taxon>Eukaryota</taxon>
        <taxon>Fungi</taxon>
        <taxon>Dikarya</taxon>
        <taxon>Basidiomycota</taxon>
        <taxon>Agaricomycotina</taxon>
        <taxon>Agaricomycetes</taxon>
        <taxon>Agaricomycetidae</taxon>
        <taxon>Agaricales</taxon>
        <taxon>Agaricales incertae sedis</taxon>
        <taxon>Dendrothele</taxon>
    </lineage>
</organism>
<feature type="domain" description="DUF6534" evidence="2">
    <location>
        <begin position="194"/>
        <end position="273"/>
    </location>
</feature>
<evidence type="ECO:0000256" key="1">
    <source>
        <dbReference type="SAM" id="Phobius"/>
    </source>
</evidence>
<keyword evidence="1" id="KW-0472">Membrane</keyword>
<keyword evidence="1" id="KW-0812">Transmembrane</keyword>
<dbReference type="Proteomes" id="UP000297245">
    <property type="component" value="Unassembled WGS sequence"/>
</dbReference>
<feature type="transmembrane region" description="Helical" evidence="1">
    <location>
        <begin position="150"/>
        <end position="173"/>
    </location>
</feature>
<dbReference type="Pfam" id="PF20152">
    <property type="entry name" value="DUF6534"/>
    <property type="match status" value="1"/>
</dbReference>
<feature type="transmembrane region" description="Helical" evidence="1">
    <location>
        <begin position="12"/>
        <end position="37"/>
    </location>
</feature>
<feature type="transmembrane region" description="Helical" evidence="1">
    <location>
        <begin position="256"/>
        <end position="277"/>
    </location>
</feature>
<evidence type="ECO:0000259" key="2">
    <source>
        <dbReference type="Pfam" id="PF20152"/>
    </source>
</evidence>
<feature type="transmembrane region" description="Helical" evidence="1">
    <location>
        <begin position="90"/>
        <end position="112"/>
    </location>
</feature>
<keyword evidence="1" id="KW-1133">Transmembrane helix</keyword>
<dbReference type="EMBL" id="ML180030">
    <property type="protein sequence ID" value="THU79393.1"/>
    <property type="molecule type" value="Genomic_DNA"/>
</dbReference>
<protein>
    <recommendedName>
        <fullName evidence="2">DUF6534 domain-containing protein</fullName>
    </recommendedName>
</protein>
<keyword evidence="4" id="KW-1185">Reference proteome</keyword>
<sequence length="294" mass="32549">MPVGYHQDLRQAPWVLLVGSWTNIILYTVELLFIIYFLSNCSFRASKVYLGLTLSLDTICTAAVCGHVYYFVTGTSTSEPHAAFPSSYPLLSIAILLTCLSGMFNQIIGITVNPRQWTTPLVMVPTFLAGAMEQAFLVFRYRTLSGRRRLSAVLWGITVRVHTVFSILGPTHAIYTQSGWKPANFAIIIASTLSCATDLLIAGLMVRTLQTAPIIYDSTRSLLRRISILAVMCGCTSALATLLMLISFFFNFDAYTFILFCLGRIYTLTVLSNISLLQRISIRLGLGLVSVEEP</sequence>
<feature type="transmembrane region" description="Helical" evidence="1">
    <location>
        <begin position="185"/>
        <end position="206"/>
    </location>
</feature>
<evidence type="ECO:0000313" key="4">
    <source>
        <dbReference type="Proteomes" id="UP000297245"/>
    </source>
</evidence>
<name>A0A4S8KUF2_DENBC</name>
<gene>
    <name evidence="3" type="ORF">K435DRAFT_528218</name>
</gene>